<name>A0AAE3XB59_9DEIO</name>
<comment type="caution">
    <text evidence="1">The sequence shown here is derived from an EMBL/GenBank/DDBJ whole genome shotgun (WGS) entry which is preliminary data.</text>
</comment>
<dbReference type="RefSeq" id="WP_309855106.1">
    <property type="nucleotide sequence ID" value="NZ_JAVDQJ010000005.1"/>
</dbReference>
<evidence type="ECO:0000313" key="1">
    <source>
        <dbReference type="EMBL" id="MDR6218535.1"/>
    </source>
</evidence>
<proteinExistence type="predicted"/>
<dbReference type="AlphaFoldDB" id="A0AAE3XB59"/>
<reference evidence="1" key="1">
    <citation type="submission" date="2023-07" db="EMBL/GenBank/DDBJ databases">
        <title>Sorghum-associated microbial communities from plants grown in Nebraska, USA.</title>
        <authorList>
            <person name="Schachtman D."/>
        </authorList>
    </citation>
    <scope>NUCLEOTIDE SEQUENCE</scope>
    <source>
        <strain evidence="1">BE330</strain>
    </source>
</reference>
<sequence length="93" mass="9948">MTKIRFQGREFTLDLSRSYPNGMRAVVLEGEGPWDRVKASVAVDAPLGPGEVAIKDYFENEGVLAALIAAGVVCAPHRTVPSGMVDVPVCYLA</sequence>
<evidence type="ECO:0000313" key="2">
    <source>
        <dbReference type="Proteomes" id="UP001185331"/>
    </source>
</evidence>
<accession>A0AAE3XB59</accession>
<gene>
    <name evidence="1" type="ORF">J2Y00_002098</name>
</gene>
<dbReference type="EMBL" id="JAVDQK010000004">
    <property type="protein sequence ID" value="MDR6218535.1"/>
    <property type="molecule type" value="Genomic_DNA"/>
</dbReference>
<protein>
    <submittedName>
        <fullName evidence="1">Uncharacterized protein</fullName>
    </submittedName>
</protein>
<dbReference type="Proteomes" id="UP001185331">
    <property type="component" value="Unassembled WGS sequence"/>
</dbReference>
<organism evidence="1 2">
    <name type="scientific">Deinococcus soli</name>
    <name type="common">ex Cha et al. 2016</name>
    <dbReference type="NCBI Taxonomy" id="1309411"/>
    <lineage>
        <taxon>Bacteria</taxon>
        <taxon>Thermotogati</taxon>
        <taxon>Deinococcota</taxon>
        <taxon>Deinococci</taxon>
        <taxon>Deinococcales</taxon>
        <taxon>Deinococcaceae</taxon>
        <taxon>Deinococcus</taxon>
    </lineage>
</organism>